<dbReference type="EMBL" id="JAPEUV010000035">
    <property type="protein sequence ID" value="KAJ4337833.1"/>
    <property type="molecule type" value="Genomic_DNA"/>
</dbReference>
<keyword evidence="3" id="KW-1185">Reference proteome</keyword>
<proteinExistence type="predicted"/>
<feature type="region of interest" description="Disordered" evidence="1">
    <location>
        <begin position="1"/>
        <end position="45"/>
    </location>
</feature>
<organism evidence="2 3">
    <name type="scientific">Didymella glomerata</name>
    <dbReference type="NCBI Taxonomy" id="749621"/>
    <lineage>
        <taxon>Eukaryota</taxon>
        <taxon>Fungi</taxon>
        <taxon>Dikarya</taxon>
        <taxon>Ascomycota</taxon>
        <taxon>Pezizomycotina</taxon>
        <taxon>Dothideomycetes</taxon>
        <taxon>Pleosporomycetidae</taxon>
        <taxon>Pleosporales</taxon>
        <taxon>Pleosporineae</taxon>
        <taxon>Didymellaceae</taxon>
        <taxon>Didymella</taxon>
    </lineage>
</organism>
<dbReference type="AlphaFoldDB" id="A0A9W8X0J5"/>
<accession>A0A9W8X0J5</accession>
<reference evidence="2" key="1">
    <citation type="submission" date="2022-10" db="EMBL/GenBank/DDBJ databases">
        <title>Tapping the CABI collections for fungal endophytes: first genome assemblies for Collariella, Neodidymelliopsis, Ascochyta clinopodiicola, Didymella pomorum, Didymosphaeria variabile, Neocosmospora piperis and Neocucurbitaria cava.</title>
        <authorList>
            <person name="Hill R."/>
        </authorList>
    </citation>
    <scope>NUCLEOTIDE SEQUENCE</scope>
    <source>
        <strain evidence="2">IMI 360193</strain>
    </source>
</reference>
<sequence length="409" mass="45581">MARQNASRNGMGPSPAPRPFGASGPLTRGFDQTQGHFSIPSLQTPNLGHFGPGHPVLLLRIHSNTHDMNGQPIFSILRIHASENFGPRLDAYCANRGKEYGKDWAFVYRFQVGTNQNPGHEMQTTLTWDMTPADVKMDGVPGLTMRNMDTIYVVKAKKAATAGIKREMSEDGAVQSPGPQVGHQIVDITNGETRYFQDPEITCQWTRAIEKDNADLRASHHQMQTVIAQLRQDLNVKKQQNTELNAYITELTKVSKEYREMVQRKAPNLIASGPGPQIAQFTIQKPPAGRVARQRPAPLGQPVQQRPPRKVNPTAEYYKQLHAEQAAAQRTNNDFMKKCEAVRDPNEQIPQQLQVIQFPSFESGSTVPDFSNELHMDFAVNGLIQDDPRFFDAADKGTAESGVEEMAEE</sequence>
<gene>
    <name evidence="2" type="ORF">N0V87_004388</name>
</gene>
<dbReference type="OrthoDB" id="3799995at2759"/>
<evidence type="ECO:0000313" key="2">
    <source>
        <dbReference type="EMBL" id="KAJ4337833.1"/>
    </source>
</evidence>
<evidence type="ECO:0000256" key="1">
    <source>
        <dbReference type="SAM" id="MobiDB-lite"/>
    </source>
</evidence>
<evidence type="ECO:0000313" key="3">
    <source>
        <dbReference type="Proteomes" id="UP001140562"/>
    </source>
</evidence>
<feature type="compositionally biased region" description="Polar residues" evidence="1">
    <location>
        <begin position="30"/>
        <end position="45"/>
    </location>
</feature>
<protein>
    <submittedName>
        <fullName evidence="2">Uncharacterized protein</fullName>
    </submittedName>
</protein>
<name>A0A9W8X0J5_9PLEO</name>
<dbReference type="Proteomes" id="UP001140562">
    <property type="component" value="Unassembled WGS sequence"/>
</dbReference>
<comment type="caution">
    <text evidence="2">The sequence shown here is derived from an EMBL/GenBank/DDBJ whole genome shotgun (WGS) entry which is preliminary data.</text>
</comment>